<proteinExistence type="predicted"/>
<organism evidence="1 2">
    <name type="scientific">Kluyvera genomosp. 2</name>
    <dbReference type="NCBI Taxonomy" id="2774054"/>
    <lineage>
        <taxon>Bacteria</taxon>
        <taxon>Pseudomonadati</taxon>
        <taxon>Pseudomonadota</taxon>
        <taxon>Gammaproteobacteria</taxon>
        <taxon>Enterobacterales</taxon>
        <taxon>Enterobacteriaceae</taxon>
        <taxon>Kluyvera</taxon>
    </lineage>
</organism>
<accession>A0A2T2XUW9</accession>
<dbReference type="AlphaFoldDB" id="A0A2T2XUW9"/>
<dbReference type="RefSeq" id="WP_106931109.1">
    <property type="nucleotide sequence ID" value="NZ_CABMMU010000063.1"/>
</dbReference>
<protein>
    <recommendedName>
        <fullName evidence="3">tRNA_anti-like</fullName>
    </recommendedName>
</protein>
<evidence type="ECO:0000313" key="1">
    <source>
        <dbReference type="EMBL" id="PSR43998.1"/>
    </source>
</evidence>
<dbReference type="InterPro" id="IPR024422">
    <property type="entry name" value="Protein_unknown_function_OB"/>
</dbReference>
<evidence type="ECO:0000313" key="2">
    <source>
        <dbReference type="Proteomes" id="UP000240892"/>
    </source>
</evidence>
<name>A0A2T2XUW9_9ENTR</name>
<dbReference type="EMBL" id="PYHO01000063">
    <property type="protein sequence ID" value="PSR43998.1"/>
    <property type="molecule type" value="Genomic_DNA"/>
</dbReference>
<comment type="caution">
    <text evidence="1">The sequence shown here is derived from an EMBL/GenBank/DDBJ whole genome shotgun (WGS) entry which is preliminary data.</text>
</comment>
<dbReference type="Proteomes" id="UP000240892">
    <property type="component" value="Unassembled WGS sequence"/>
</dbReference>
<gene>
    <name evidence="1" type="ORF">C8256_25640</name>
</gene>
<sequence length="281" mass="31260">MLSLIRNNIWLSLNDSNRLIDILFTQLWRLILKRVLALVLGMNIYGCVFADTTTGINLNTNGAQFDKEQIVAYVGELMTSGCERAGSEGSIDDAIDDATQGMKKKLDSYAEIHDFIVLGSRVGGWLKENGWGPMKNGDRVNNCAELGSYLLKQDEFIDDSIKVLMSEPSQLAIAFKNASVYQTTAKSLTTLYRENEIAADDKIGKRKVEIIGVIQQIRKDFKDDVVIELQTGNQFRPVRLSMDDGERSKAAKLKKGQKTTITCDKMMLLIGSPSGSNCKFN</sequence>
<dbReference type="Pfam" id="PF12869">
    <property type="entry name" value="tRNA_anti-like"/>
    <property type="match status" value="1"/>
</dbReference>
<evidence type="ECO:0008006" key="3">
    <source>
        <dbReference type="Google" id="ProtNLM"/>
    </source>
</evidence>
<keyword evidence="2" id="KW-1185">Reference proteome</keyword>
<reference evidence="1 2" key="1">
    <citation type="submission" date="2018-03" db="EMBL/GenBank/DDBJ databases">
        <title>First report of an OXA-48+CTX-M-M-producing Kluyvera ascorbata clone recovered from patients admitted in a University Hospital in Madrid, Spain.</title>
        <authorList>
            <person name="Hernandez-Garcia M."/>
            <person name="Leon-Sampedro R."/>
            <person name="Perez-Viso B."/>
            <person name="Morosini M.I."/>
            <person name="Lopez-Fresnena N."/>
            <person name="Coque T.M."/>
            <person name="Bonten M."/>
            <person name="Malhotra-Kumar S."/>
            <person name="Ruiz-Garbajosa P."/>
            <person name="Canton R."/>
        </authorList>
    </citation>
    <scope>NUCLEOTIDE SEQUENCE [LARGE SCALE GENOMIC DNA]</scope>
    <source>
        <strain evidence="1 2">KA2</strain>
    </source>
</reference>